<name>A0AAU6W2E4_9VIRU</name>
<dbReference type="PROSITE" id="PS51257">
    <property type="entry name" value="PROKAR_LIPOPROTEIN"/>
    <property type="match status" value="1"/>
</dbReference>
<accession>A0AAU6W2E4</accession>
<sequence length="91" mass="9871">MSHQFKPGDPALVIAGNTFLGCQVEVMSWVNPGDEITGPDGGEWRLNPQSPSGGWLVECSGGYCVKYPKSLMPLRGDFSPEQQKAQEAEKC</sequence>
<protein>
    <submittedName>
        <fullName evidence="1">ATPase</fullName>
    </submittedName>
</protein>
<reference evidence="1" key="1">
    <citation type="journal article" date="2024" name="J. Gen. Virol.">
        <title>Novel phages of Pseudomonas syringae unveil numerous potential auxiliary metabolic genes.</title>
        <authorList>
            <person name="Feltin C."/>
            <person name="Garneau J.R."/>
            <person name="Morris C.E."/>
            <person name="Berard A."/>
            <person name="Torres-Barcelo C."/>
        </authorList>
    </citation>
    <scope>NUCLEOTIDE SEQUENCE</scope>
</reference>
<organism evidence="1">
    <name type="scientific">Pseudomonas phage Orimi01</name>
    <dbReference type="NCBI Taxonomy" id="3138541"/>
    <lineage>
        <taxon>Viruses</taxon>
    </lineage>
</organism>
<evidence type="ECO:0000313" key="1">
    <source>
        <dbReference type="EMBL" id="XAI70732.1"/>
    </source>
</evidence>
<proteinExistence type="predicted"/>
<dbReference type="EMBL" id="PP179326">
    <property type="protein sequence ID" value="XAI70732.1"/>
    <property type="molecule type" value="Genomic_DNA"/>
</dbReference>
<gene>
    <name evidence="1" type="ORF">Orimi01_00075</name>
</gene>